<dbReference type="PANTHER" id="PTHR10746">
    <property type="entry name" value="50S RIBOSOMAL PROTEIN L4"/>
    <property type="match status" value="1"/>
</dbReference>
<evidence type="ECO:0000256" key="5">
    <source>
        <dbReference type="ARBA" id="ARBA00023274"/>
    </source>
</evidence>
<dbReference type="Proteomes" id="UP001516400">
    <property type="component" value="Unassembled WGS sequence"/>
</dbReference>
<evidence type="ECO:0000256" key="4">
    <source>
        <dbReference type="ARBA" id="ARBA00023128"/>
    </source>
</evidence>
<dbReference type="FunFam" id="3.40.1370.10:FF:000005">
    <property type="entry name" value="39S ribosomal protein L4, mitochondrial"/>
    <property type="match status" value="1"/>
</dbReference>
<keyword evidence="4" id="KW-0496">Mitochondrion</keyword>
<organism evidence="8 9">
    <name type="scientific">Cryptolaemus montrouzieri</name>
    <dbReference type="NCBI Taxonomy" id="559131"/>
    <lineage>
        <taxon>Eukaryota</taxon>
        <taxon>Metazoa</taxon>
        <taxon>Ecdysozoa</taxon>
        <taxon>Arthropoda</taxon>
        <taxon>Hexapoda</taxon>
        <taxon>Insecta</taxon>
        <taxon>Pterygota</taxon>
        <taxon>Neoptera</taxon>
        <taxon>Endopterygota</taxon>
        <taxon>Coleoptera</taxon>
        <taxon>Polyphaga</taxon>
        <taxon>Cucujiformia</taxon>
        <taxon>Coccinelloidea</taxon>
        <taxon>Coccinellidae</taxon>
        <taxon>Scymninae</taxon>
        <taxon>Scymnini</taxon>
        <taxon>Cryptolaemus</taxon>
    </lineage>
</organism>
<evidence type="ECO:0000256" key="2">
    <source>
        <dbReference type="ARBA" id="ARBA00010528"/>
    </source>
</evidence>
<evidence type="ECO:0000313" key="9">
    <source>
        <dbReference type="Proteomes" id="UP001516400"/>
    </source>
</evidence>
<dbReference type="InterPro" id="IPR023574">
    <property type="entry name" value="Ribosomal_uL4_dom_sf"/>
</dbReference>
<comment type="similarity">
    <text evidence="2">Belongs to the universal ribosomal protein uL4 family.</text>
</comment>
<keyword evidence="3" id="KW-0689">Ribosomal protein</keyword>
<dbReference type="Pfam" id="PF00573">
    <property type="entry name" value="Ribosomal_L4"/>
    <property type="match status" value="1"/>
</dbReference>
<name>A0ABD2MSN3_9CUCU</name>
<dbReference type="SUPFAM" id="SSF52166">
    <property type="entry name" value="Ribosomal protein L4"/>
    <property type="match status" value="1"/>
</dbReference>
<dbReference type="Gene3D" id="3.40.1370.10">
    <property type="match status" value="1"/>
</dbReference>
<evidence type="ECO:0000313" key="8">
    <source>
        <dbReference type="EMBL" id="KAL3269476.1"/>
    </source>
</evidence>
<comment type="caution">
    <text evidence="8">The sequence shown here is derived from an EMBL/GenBank/DDBJ whole genome shotgun (WGS) entry which is preliminary data.</text>
</comment>
<evidence type="ECO:0000256" key="6">
    <source>
        <dbReference type="ARBA" id="ARBA00040565"/>
    </source>
</evidence>
<protein>
    <recommendedName>
        <fullName evidence="6">Large ribosomal subunit protein uL4m</fullName>
    </recommendedName>
    <alternativeName>
        <fullName evidence="7">39S ribosomal protein L4, mitochondrial</fullName>
    </alternativeName>
</protein>
<keyword evidence="5" id="KW-0687">Ribonucleoprotein</keyword>
<proteinExistence type="inferred from homology"/>
<sequence length="292" mass="33470">MSISPIFSSKMFHRFICHFRQALPTRTLSSTAPETSPVEPNKNVIIEPRQLKFLPKYKEPCQVWVENLDTIDENKLGIIELHPDIFAVNPRIDIIQQNAKWQKLYRYVSYAHTKSRFEVRGGGKKPWPQKGLGRARHGSIRSPLFKGGGVIHGPKSPNPHFYMLPYYVRVNGLTSMLSIKLAQDDLHVVNDIEIPSDEPQYIKELIKSRNWGPSVLIIDEVDMMPRNITAATDEIQHVNLMPVYGLNVYSMLKHDTLVLTRAAVDLIEDKLLTALHRNSTFSYTKKFVLNQV</sequence>
<evidence type="ECO:0000256" key="3">
    <source>
        <dbReference type="ARBA" id="ARBA00022980"/>
    </source>
</evidence>
<dbReference type="GO" id="GO:0005840">
    <property type="term" value="C:ribosome"/>
    <property type="evidence" value="ECO:0007669"/>
    <property type="project" value="UniProtKB-KW"/>
</dbReference>
<keyword evidence="9" id="KW-1185">Reference proteome</keyword>
<dbReference type="AlphaFoldDB" id="A0ABD2MSN3"/>
<dbReference type="InterPro" id="IPR013005">
    <property type="entry name" value="Ribosomal_uL4-like"/>
</dbReference>
<evidence type="ECO:0000256" key="7">
    <source>
        <dbReference type="ARBA" id="ARBA00082711"/>
    </source>
</evidence>
<comment type="subcellular location">
    <subcellularLocation>
        <location evidence="1">Mitochondrion</location>
    </subcellularLocation>
</comment>
<dbReference type="NCBIfam" id="TIGR03953">
    <property type="entry name" value="rplD_bact"/>
    <property type="match status" value="1"/>
</dbReference>
<gene>
    <name evidence="8" type="ORF">HHI36_008545</name>
</gene>
<accession>A0ABD2MSN3</accession>
<dbReference type="InterPro" id="IPR002136">
    <property type="entry name" value="Ribosomal_uL4"/>
</dbReference>
<dbReference type="GO" id="GO:1990904">
    <property type="term" value="C:ribonucleoprotein complex"/>
    <property type="evidence" value="ECO:0007669"/>
    <property type="project" value="UniProtKB-KW"/>
</dbReference>
<dbReference type="GO" id="GO:0005743">
    <property type="term" value="C:mitochondrial inner membrane"/>
    <property type="evidence" value="ECO:0007669"/>
    <property type="project" value="UniProtKB-ARBA"/>
</dbReference>
<dbReference type="EMBL" id="JABFTP020000021">
    <property type="protein sequence ID" value="KAL3269476.1"/>
    <property type="molecule type" value="Genomic_DNA"/>
</dbReference>
<reference evidence="8 9" key="1">
    <citation type="journal article" date="2021" name="BMC Biol.">
        <title>Horizontally acquired antibacterial genes associated with adaptive radiation of ladybird beetles.</title>
        <authorList>
            <person name="Li H.S."/>
            <person name="Tang X.F."/>
            <person name="Huang Y.H."/>
            <person name="Xu Z.Y."/>
            <person name="Chen M.L."/>
            <person name="Du X.Y."/>
            <person name="Qiu B.Y."/>
            <person name="Chen P.T."/>
            <person name="Zhang W."/>
            <person name="Slipinski A."/>
            <person name="Escalona H.E."/>
            <person name="Waterhouse R.M."/>
            <person name="Zwick A."/>
            <person name="Pang H."/>
        </authorList>
    </citation>
    <scope>NUCLEOTIDE SEQUENCE [LARGE SCALE GENOMIC DNA]</scope>
    <source>
        <strain evidence="8">SYSU2018</strain>
    </source>
</reference>
<evidence type="ECO:0000256" key="1">
    <source>
        <dbReference type="ARBA" id="ARBA00004173"/>
    </source>
</evidence>
<dbReference type="PANTHER" id="PTHR10746:SF6">
    <property type="entry name" value="LARGE RIBOSOMAL SUBUNIT PROTEIN UL4M"/>
    <property type="match status" value="1"/>
</dbReference>